<dbReference type="EMBL" id="PDUG01000006">
    <property type="protein sequence ID" value="PIC17200.1"/>
    <property type="molecule type" value="Genomic_DNA"/>
</dbReference>
<evidence type="ECO:0000313" key="1">
    <source>
        <dbReference type="EMBL" id="PIC17200.1"/>
    </source>
</evidence>
<comment type="caution">
    <text evidence="1">The sequence shown here is derived from an EMBL/GenBank/DDBJ whole genome shotgun (WGS) entry which is preliminary data.</text>
</comment>
<organism evidence="1 2">
    <name type="scientific">Caenorhabditis nigoni</name>
    <dbReference type="NCBI Taxonomy" id="1611254"/>
    <lineage>
        <taxon>Eukaryota</taxon>
        <taxon>Metazoa</taxon>
        <taxon>Ecdysozoa</taxon>
        <taxon>Nematoda</taxon>
        <taxon>Chromadorea</taxon>
        <taxon>Rhabditida</taxon>
        <taxon>Rhabditina</taxon>
        <taxon>Rhabditomorpha</taxon>
        <taxon>Rhabditoidea</taxon>
        <taxon>Rhabditidae</taxon>
        <taxon>Peloderinae</taxon>
        <taxon>Caenorhabditis</taxon>
    </lineage>
</organism>
<reference evidence="2" key="1">
    <citation type="submission" date="2017-10" db="EMBL/GenBank/DDBJ databases">
        <title>Rapid genome shrinkage in a self-fertile nematode reveals novel sperm competition proteins.</title>
        <authorList>
            <person name="Yin D."/>
            <person name="Schwarz E.M."/>
            <person name="Thomas C.G."/>
            <person name="Felde R.L."/>
            <person name="Korf I.F."/>
            <person name="Cutter A.D."/>
            <person name="Schartner C.M."/>
            <person name="Ralston E.J."/>
            <person name="Meyer B.J."/>
            <person name="Haag E.S."/>
        </authorList>
    </citation>
    <scope>NUCLEOTIDE SEQUENCE [LARGE SCALE GENOMIC DNA]</scope>
    <source>
        <strain evidence="2">JU1422</strain>
    </source>
</reference>
<dbReference type="AlphaFoldDB" id="A0A2G5SQ49"/>
<keyword evidence="2" id="KW-1185">Reference proteome</keyword>
<proteinExistence type="predicted"/>
<gene>
    <name evidence="1" type="primary">Cnig_chr_X.g23527</name>
    <name evidence="1" type="ORF">B9Z55_023527</name>
</gene>
<accession>A0A2G5SQ49</accession>
<protein>
    <submittedName>
        <fullName evidence="1">Uncharacterized protein</fullName>
    </submittedName>
</protein>
<evidence type="ECO:0000313" key="2">
    <source>
        <dbReference type="Proteomes" id="UP000230233"/>
    </source>
</evidence>
<dbReference type="Proteomes" id="UP000230233">
    <property type="component" value="Chromosome X"/>
</dbReference>
<sequence length="75" mass="9081">MDQLRRRNVFYCCGNDLMVMESTTEIEEMIHEHFLIITEVHTNKFHFEISHRRKCTPYQNVVSTEGRLNLRVRNI</sequence>
<name>A0A2G5SQ49_9PELO</name>